<name>A0A0C9UCS2_SPHS4</name>
<dbReference type="Pfam" id="PF02353">
    <property type="entry name" value="CMAS"/>
    <property type="match status" value="1"/>
</dbReference>
<accession>A0A0C9UCS2</accession>
<proteinExistence type="predicted"/>
<dbReference type="PANTHER" id="PTHR43667">
    <property type="entry name" value="CYCLOPROPANE-FATTY-ACYL-PHOSPHOLIPID SYNTHASE"/>
    <property type="match status" value="1"/>
</dbReference>
<keyword evidence="2" id="KW-1185">Reference proteome</keyword>
<dbReference type="Gene3D" id="3.40.50.150">
    <property type="entry name" value="Vaccinia Virus protein VP39"/>
    <property type="match status" value="1"/>
</dbReference>
<dbReference type="SUPFAM" id="SSF53335">
    <property type="entry name" value="S-adenosyl-L-methionine-dependent methyltransferases"/>
    <property type="match status" value="1"/>
</dbReference>
<dbReference type="EMBL" id="KN837901">
    <property type="protein sequence ID" value="KIJ22870.1"/>
    <property type="molecule type" value="Genomic_DNA"/>
</dbReference>
<reference evidence="1 2" key="1">
    <citation type="submission" date="2014-06" db="EMBL/GenBank/DDBJ databases">
        <title>Evolutionary Origins and Diversification of the Mycorrhizal Mutualists.</title>
        <authorList>
            <consortium name="DOE Joint Genome Institute"/>
            <consortium name="Mycorrhizal Genomics Consortium"/>
            <person name="Kohler A."/>
            <person name="Kuo A."/>
            <person name="Nagy L.G."/>
            <person name="Floudas D."/>
            <person name="Copeland A."/>
            <person name="Barry K.W."/>
            <person name="Cichocki N."/>
            <person name="Veneault-Fourrey C."/>
            <person name="LaButti K."/>
            <person name="Lindquist E.A."/>
            <person name="Lipzen A."/>
            <person name="Lundell T."/>
            <person name="Morin E."/>
            <person name="Murat C."/>
            <person name="Riley R."/>
            <person name="Ohm R."/>
            <person name="Sun H."/>
            <person name="Tunlid A."/>
            <person name="Henrissat B."/>
            <person name="Grigoriev I.V."/>
            <person name="Hibbett D.S."/>
            <person name="Martin F."/>
        </authorList>
    </citation>
    <scope>NUCLEOTIDE SEQUENCE [LARGE SCALE GENOMIC DNA]</scope>
    <source>
        <strain evidence="1 2">SS14</strain>
    </source>
</reference>
<dbReference type="PANTHER" id="PTHR43667:SF2">
    <property type="entry name" value="FATTY ACID C-METHYL TRANSFERASE"/>
    <property type="match status" value="1"/>
</dbReference>
<evidence type="ECO:0000313" key="2">
    <source>
        <dbReference type="Proteomes" id="UP000054279"/>
    </source>
</evidence>
<dbReference type="AlphaFoldDB" id="A0A0C9UCS2"/>
<gene>
    <name evidence="1" type="ORF">M422DRAFT_39896</name>
</gene>
<dbReference type="InterPro" id="IPR050723">
    <property type="entry name" value="CFA/CMAS"/>
</dbReference>
<organism evidence="1 2">
    <name type="scientific">Sphaerobolus stellatus (strain SS14)</name>
    <dbReference type="NCBI Taxonomy" id="990650"/>
    <lineage>
        <taxon>Eukaryota</taxon>
        <taxon>Fungi</taxon>
        <taxon>Dikarya</taxon>
        <taxon>Basidiomycota</taxon>
        <taxon>Agaricomycotina</taxon>
        <taxon>Agaricomycetes</taxon>
        <taxon>Phallomycetidae</taxon>
        <taxon>Geastrales</taxon>
        <taxon>Sphaerobolaceae</taxon>
        <taxon>Sphaerobolus</taxon>
    </lineage>
</organism>
<dbReference type="OrthoDB" id="8300214at2759"/>
<protein>
    <submittedName>
        <fullName evidence="1">Uncharacterized protein</fullName>
    </submittedName>
</protein>
<dbReference type="HOGENOM" id="CLU_2403850_0_0_1"/>
<dbReference type="InterPro" id="IPR029063">
    <property type="entry name" value="SAM-dependent_MTases_sf"/>
</dbReference>
<sequence>MKTATEGRLTVDSVANIGPHYARTLREWKQKFLDNWGIIAEALVSKYNLKGEDLNVFRRKWIYYFDYCDAGFATRTLGDHIITFTREGNMEYGCSLSES</sequence>
<dbReference type="Proteomes" id="UP000054279">
    <property type="component" value="Unassembled WGS sequence"/>
</dbReference>
<evidence type="ECO:0000313" key="1">
    <source>
        <dbReference type="EMBL" id="KIJ22870.1"/>
    </source>
</evidence>
<feature type="non-terminal residue" evidence="1">
    <location>
        <position position="1"/>
    </location>
</feature>